<accession>A0A835BF65</accession>
<keyword evidence="1" id="KW-0812">Transmembrane</keyword>
<dbReference type="Proteomes" id="UP000636709">
    <property type="component" value="Unassembled WGS sequence"/>
</dbReference>
<keyword evidence="1" id="KW-0472">Membrane</keyword>
<organism evidence="2 3">
    <name type="scientific">Digitaria exilis</name>
    <dbReference type="NCBI Taxonomy" id="1010633"/>
    <lineage>
        <taxon>Eukaryota</taxon>
        <taxon>Viridiplantae</taxon>
        <taxon>Streptophyta</taxon>
        <taxon>Embryophyta</taxon>
        <taxon>Tracheophyta</taxon>
        <taxon>Spermatophyta</taxon>
        <taxon>Magnoliopsida</taxon>
        <taxon>Liliopsida</taxon>
        <taxon>Poales</taxon>
        <taxon>Poaceae</taxon>
        <taxon>PACMAD clade</taxon>
        <taxon>Panicoideae</taxon>
        <taxon>Panicodae</taxon>
        <taxon>Paniceae</taxon>
        <taxon>Anthephorinae</taxon>
        <taxon>Digitaria</taxon>
    </lineage>
</organism>
<keyword evidence="1" id="KW-1133">Transmembrane helix</keyword>
<feature type="transmembrane region" description="Helical" evidence="1">
    <location>
        <begin position="80"/>
        <end position="101"/>
    </location>
</feature>
<comment type="caution">
    <text evidence="2">The sequence shown here is derived from an EMBL/GenBank/DDBJ whole genome shotgun (WGS) entry which is preliminary data.</text>
</comment>
<keyword evidence="3" id="KW-1185">Reference proteome</keyword>
<sequence length="104" mass="10408">MAANRNPAHQLVGAAAVVHGRRDPVLDAARVLMLYGVVGMVATVGSGSSSPGEAMGSLVLWLLGVWLLAFVPAAGRFPRAALVAAAAAAAVTTAALGHFFASSK</sequence>
<protein>
    <submittedName>
        <fullName evidence="2">Uncharacterized protein</fullName>
    </submittedName>
</protein>
<reference evidence="2" key="1">
    <citation type="submission" date="2020-07" db="EMBL/GenBank/DDBJ databases">
        <title>Genome sequence and genetic diversity analysis of an under-domesticated orphan crop, white fonio (Digitaria exilis).</title>
        <authorList>
            <person name="Bennetzen J.L."/>
            <person name="Chen S."/>
            <person name="Ma X."/>
            <person name="Wang X."/>
            <person name="Yssel A.E.J."/>
            <person name="Chaluvadi S.R."/>
            <person name="Johnson M."/>
            <person name="Gangashetty P."/>
            <person name="Hamidou F."/>
            <person name="Sanogo M.D."/>
            <person name="Zwaenepoel A."/>
            <person name="Wallace J."/>
            <person name="Van De Peer Y."/>
            <person name="Van Deynze A."/>
        </authorList>
    </citation>
    <scope>NUCLEOTIDE SEQUENCE</scope>
    <source>
        <tissue evidence="2">Leaves</tissue>
    </source>
</reference>
<feature type="transmembrane region" description="Helical" evidence="1">
    <location>
        <begin position="54"/>
        <end position="73"/>
    </location>
</feature>
<proteinExistence type="predicted"/>
<evidence type="ECO:0000313" key="2">
    <source>
        <dbReference type="EMBL" id="KAF8687326.1"/>
    </source>
</evidence>
<dbReference type="EMBL" id="JACEFO010002056">
    <property type="protein sequence ID" value="KAF8687326.1"/>
    <property type="molecule type" value="Genomic_DNA"/>
</dbReference>
<dbReference type="AlphaFoldDB" id="A0A835BF65"/>
<feature type="transmembrane region" description="Helical" evidence="1">
    <location>
        <begin position="31"/>
        <end position="48"/>
    </location>
</feature>
<evidence type="ECO:0000256" key="1">
    <source>
        <dbReference type="SAM" id="Phobius"/>
    </source>
</evidence>
<gene>
    <name evidence="2" type="ORF">HU200_043009</name>
</gene>
<name>A0A835BF65_9POAL</name>
<evidence type="ECO:0000313" key="3">
    <source>
        <dbReference type="Proteomes" id="UP000636709"/>
    </source>
</evidence>